<dbReference type="GO" id="GO:0005829">
    <property type="term" value="C:cytosol"/>
    <property type="evidence" value="ECO:0007669"/>
    <property type="project" value="TreeGrafter"/>
</dbReference>
<dbReference type="CDD" id="cd19935">
    <property type="entry name" value="REC_OmpR_CusR-like"/>
    <property type="match status" value="1"/>
</dbReference>
<dbReference type="RefSeq" id="WP_166548900.1">
    <property type="nucleotide sequence ID" value="NZ_BAAAIA010000008.1"/>
</dbReference>
<dbReference type="AlphaFoldDB" id="A0A7C9HN17"/>
<dbReference type="GO" id="GO:0000156">
    <property type="term" value="F:phosphorelay response regulator activity"/>
    <property type="evidence" value="ECO:0007669"/>
    <property type="project" value="TreeGrafter"/>
</dbReference>
<dbReference type="PROSITE" id="PS51755">
    <property type="entry name" value="OMPR_PHOB"/>
    <property type="match status" value="1"/>
</dbReference>
<organism evidence="6 7">
    <name type="scientific">Agromyces luteolus</name>
    <dbReference type="NCBI Taxonomy" id="88373"/>
    <lineage>
        <taxon>Bacteria</taxon>
        <taxon>Bacillati</taxon>
        <taxon>Actinomycetota</taxon>
        <taxon>Actinomycetes</taxon>
        <taxon>Micrococcales</taxon>
        <taxon>Microbacteriaceae</taxon>
        <taxon>Agromyces</taxon>
    </lineage>
</organism>
<evidence type="ECO:0000313" key="6">
    <source>
        <dbReference type="EMBL" id="MUN08564.1"/>
    </source>
</evidence>
<evidence type="ECO:0000259" key="5">
    <source>
        <dbReference type="PROSITE" id="PS51755"/>
    </source>
</evidence>
<proteinExistence type="predicted"/>
<dbReference type="Gene3D" id="6.10.250.690">
    <property type="match status" value="1"/>
</dbReference>
<dbReference type="InterPro" id="IPR011006">
    <property type="entry name" value="CheY-like_superfamily"/>
</dbReference>
<dbReference type="GO" id="GO:0006355">
    <property type="term" value="P:regulation of DNA-templated transcription"/>
    <property type="evidence" value="ECO:0007669"/>
    <property type="project" value="InterPro"/>
</dbReference>
<dbReference type="GO" id="GO:0000976">
    <property type="term" value="F:transcription cis-regulatory region binding"/>
    <property type="evidence" value="ECO:0007669"/>
    <property type="project" value="TreeGrafter"/>
</dbReference>
<reference evidence="6 7" key="1">
    <citation type="submission" date="2019-11" db="EMBL/GenBank/DDBJ databases">
        <title>Agromyces kandeliae sp. nov., isolated from mangrove soil.</title>
        <authorList>
            <person name="Wang R."/>
        </authorList>
    </citation>
    <scope>NUCLEOTIDE SEQUENCE [LARGE SCALE GENOMIC DNA]</scope>
    <source>
        <strain evidence="6 7">JCM 11431</strain>
    </source>
</reference>
<evidence type="ECO:0000256" key="2">
    <source>
        <dbReference type="PROSITE-ProRule" id="PRU00169"/>
    </source>
</evidence>
<dbReference type="InterPro" id="IPR036388">
    <property type="entry name" value="WH-like_DNA-bd_sf"/>
</dbReference>
<dbReference type="SMART" id="SM00448">
    <property type="entry name" value="REC"/>
    <property type="match status" value="1"/>
</dbReference>
<comment type="caution">
    <text evidence="6">The sequence shown here is derived from an EMBL/GenBank/DDBJ whole genome shotgun (WGS) entry which is preliminary data.</text>
</comment>
<evidence type="ECO:0000313" key="7">
    <source>
        <dbReference type="Proteomes" id="UP000480122"/>
    </source>
</evidence>
<dbReference type="Gene3D" id="3.40.50.2300">
    <property type="match status" value="1"/>
</dbReference>
<dbReference type="Gene3D" id="1.10.10.10">
    <property type="entry name" value="Winged helix-like DNA-binding domain superfamily/Winged helix DNA-binding domain"/>
    <property type="match status" value="1"/>
</dbReference>
<feature type="modified residue" description="4-aspartylphosphate" evidence="2">
    <location>
        <position position="51"/>
    </location>
</feature>
<keyword evidence="2" id="KW-0597">Phosphoprotein</keyword>
<keyword evidence="7" id="KW-1185">Reference proteome</keyword>
<dbReference type="GO" id="GO:0032993">
    <property type="term" value="C:protein-DNA complex"/>
    <property type="evidence" value="ECO:0007669"/>
    <property type="project" value="TreeGrafter"/>
</dbReference>
<sequence>MKVLLVDDDRRLVASLSRGLEAEGFTVEAEHDGPGGLWRATEGSFDAIVLDIMLPGRNGFLVCRDLREAGDWTPILMLTAKDGELDESEALDTGADDYLVKPFSFVVLVARLHALMRRGSRSPAPVSVGDLTIDPRSRRADVGGRELALTAREFDVLEFLVHRAGESLSKRRILDGVWSDDFEGDPNIVEVYVGRLRRRLADAGSGVAIATLRGAGYRIEDG</sequence>
<dbReference type="Pfam" id="PF00072">
    <property type="entry name" value="Response_reg"/>
    <property type="match status" value="1"/>
</dbReference>
<dbReference type="EMBL" id="WODA01000025">
    <property type="protein sequence ID" value="MUN08564.1"/>
    <property type="molecule type" value="Genomic_DNA"/>
</dbReference>
<accession>A0A7C9HN17</accession>
<name>A0A7C9HN17_9MICO</name>
<feature type="DNA-binding region" description="OmpR/PhoB-type" evidence="3">
    <location>
        <begin position="123"/>
        <end position="221"/>
    </location>
</feature>
<dbReference type="CDD" id="cd00383">
    <property type="entry name" value="trans_reg_C"/>
    <property type="match status" value="1"/>
</dbReference>
<evidence type="ECO:0000259" key="4">
    <source>
        <dbReference type="PROSITE" id="PS50110"/>
    </source>
</evidence>
<dbReference type="PROSITE" id="PS50110">
    <property type="entry name" value="RESPONSE_REGULATORY"/>
    <property type="match status" value="1"/>
</dbReference>
<dbReference type="SUPFAM" id="SSF52172">
    <property type="entry name" value="CheY-like"/>
    <property type="match status" value="1"/>
</dbReference>
<feature type="domain" description="OmpR/PhoB-type" evidence="5">
    <location>
        <begin position="123"/>
        <end position="221"/>
    </location>
</feature>
<evidence type="ECO:0000256" key="1">
    <source>
        <dbReference type="ARBA" id="ARBA00023125"/>
    </source>
</evidence>
<dbReference type="InterPro" id="IPR016032">
    <property type="entry name" value="Sig_transdc_resp-reg_C-effctor"/>
</dbReference>
<feature type="domain" description="Response regulatory" evidence="4">
    <location>
        <begin position="2"/>
        <end position="116"/>
    </location>
</feature>
<keyword evidence="1 3" id="KW-0238">DNA-binding</keyword>
<dbReference type="InterPro" id="IPR001789">
    <property type="entry name" value="Sig_transdc_resp-reg_receiver"/>
</dbReference>
<gene>
    <name evidence="6" type="ORF">GLX25_15755</name>
</gene>
<dbReference type="InterPro" id="IPR001867">
    <property type="entry name" value="OmpR/PhoB-type_DNA-bd"/>
</dbReference>
<dbReference type="SUPFAM" id="SSF46894">
    <property type="entry name" value="C-terminal effector domain of the bipartite response regulators"/>
    <property type="match status" value="1"/>
</dbReference>
<dbReference type="InterPro" id="IPR039420">
    <property type="entry name" value="WalR-like"/>
</dbReference>
<protein>
    <submittedName>
        <fullName evidence="6">Response regulator</fullName>
    </submittedName>
</protein>
<dbReference type="Proteomes" id="UP000480122">
    <property type="component" value="Unassembled WGS sequence"/>
</dbReference>
<evidence type="ECO:0000256" key="3">
    <source>
        <dbReference type="PROSITE-ProRule" id="PRU01091"/>
    </source>
</evidence>
<dbReference type="SMART" id="SM00862">
    <property type="entry name" value="Trans_reg_C"/>
    <property type="match status" value="1"/>
</dbReference>
<dbReference type="PANTHER" id="PTHR48111:SF36">
    <property type="entry name" value="TRANSCRIPTIONAL REGULATORY PROTEIN CUTR"/>
    <property type="match status" value="1"/>
</dbReference>
<dbReference type="PANTHER" id="PTHR48111">
    <property type="entry name" value="REGULATOR OF RPOS"/>
    <property type="match status" value="1"/>
</dbReference>
<dbReference type="Pfam" id="PF00486">
    <property type="entry name" value="Trans_reg_C"/>
    <property type="match status" value="1"/>
</dbReference>